<evidence type="ECO:0000313" key="3">
    <source>
        <dbReference type="Proteomes" id="UP000000589"/>
    </source>
</evidence>
<protein>
    <submittedName>
        <fullName evidence="1">Cytochrome c oxidase subunit 4I1</fullName>
    </submittedName>
</protein>
<dbReference type="MGI" id="MGI:88473">
    <property type="gene designation" value="Cox4i1"/>
</dbReference>
<evidence type="ECO:0000313" key="2">
    <source>
        <dbReference type="MGI" id="MGI:88473"/>
    </source>
</evidence>
<dbReference type="HOGENOM" id="CLU_2849093_0_0_1"/>
<reference evidence="1" key="3">
    <citation type="submission" date="2025-08" db="UniProtKB">
        <authorList>
            <consortium name="Ensembl"/>
        </authorList>
    </citation>
    <scope>IDENTIFICATION</scope>
    <source>
        <strain evidence="1">C57BL/6J</strain>
    </source>
</reference>
<organism evidence="1 3">
    <name type="scientific">Mus musculus</name>
    <name type="common">Mouse</name>
    <dbReference type="NCBI Taxonomy" id="10090"/>
    <lineage>
        <taxon>Eukaryota</taxon>
        <taxon>Metazoa</taxon>
        <taxon>Chordata</taxon>
        <taxon>Craniata</taxon>
        <taxon>Vertebrata</taxon>
        <taxon>Euteleostomi</taxon>
        <taxon>Mammalia</taxon>
        <taxon>Eutheria</taxon>
        <taxon>Euarchontoglires</taxon>
        <taxon>Glires</taxon>
        <taxon>Rodentia</taxon>
        <taxon>Myomorpha</taxon>
        <taxon>Muroidea</taxon>
        <taxon>Muridae</taxon>
        <taxon>Murinae</taxon>
        <taxon>Mus</taxon>
        <taxon>Mus</taxon>
    </lineage>
</organism>
<gene>
    <name evidence="1 2" type="primary">Cox4i1</name>
</gene>
<dbReference type="Proteomes" id="UP000000589">
    <property type="component" value="Chromosome 8"/>
</dbReference>
<dbReference type="AGR" id="MGI:88473"/>
<dbReference type="VEuPathDB" id="HostDB:ENSMUSG00000031818"/>
<evidence type="ECO:0000313" key="1">
    <source>
        <dbReference type="Ensembl" id="ENSMUSP00000138053.2"/>
    </source>
</evidence>
<accession>M0QWX2</accession>
<dbReference type="Ensembl" id="ENSMUST00000181847.8">
    <property type="protein sequence ID" value="ENSMUSP00000138053.2"/>
    <property type="gene ID" value="ENSMUSG00000031818.13"/>
</dbReference>
<reference evidence="1 3" key="1">
    <citation type="journal article" date="2009" name="PLoS Biol.">
        <title>Lineage-specific biology revealed by a finished genome assembly of the mouse.</title>
        <authorList>
            <consortium name="Mouse Genome Sequencing Consortium"/>
            <person name="Church D.M."/>
            <person name="Goodstadt L."/>
            <person name="Hillier L.W."/>
            <person name="Zody M.C."/>
            <person name="Goldstein S."/>
            <person name="She X."/>
            <person name="Bult C.J."/>
            <person name="Agarwala R."/>
            <person name="Cherry J.L."/>
            <person name="DiCuccio M."/>
            <person name="Hlavina W."/>
            <person name="Kapustin Y."/>
            <person name="Meric P."/>
            <person name="Maglott D."/>
            <person name="Birtle Z."/>
            <person name="Marques A.C."/>
            <person name="Graves T."/>
            <person name="Zhou S."/>
            <person name="Teague B."/>
            <person name="Potamousis K."/>
            <person name="Churas C."/>
            <person name="Place M."/>
            <person name="Herschleb J."/>
            <person name="Runnheim R."/>
            <person name="Forrest D."/>
            <person name="Amos-Landgraf J."/>
            <person name="Schwartz D.C."/>
            <person name="Cheng Z."/>
            <person name="Lindblad-Toh K."/>
            <person name="Eichler E.E."/>
            <person name="Ponting C.P."/>
        </authorList>
    </citation>
    <scope>NUCLEOTIDE SEQUENCE [LARGE SCALE GENOMIC DNA]</scope>
    <source>
        <strain evidence="1 3">C57BL/6J</strain>
    </source>
</reference>
<dbReference type="Bgee" id="ENSMUSG00000031818">
    <property type="expression patterns" value="Expressed in right colon and 258 other cell types or tissues"/>
</dbReference>
<reference evidence="1 3" key="2">
    <citation type="journal article" date="2011" name="PLoS Biol.">
        <title>Modernizing reference genome assemblies.</title>
        <authorList>
            <person name="Church D.M."/>
            <person name="Schneider V.A."/>
            <person name="Graves T."/>
            <person name="Auger K."/>
            <person name="Cunningham F."/>
            <person name="Bouk N."/>
            <person name="Chen H.C."/>
            <person name="Agarwala R."/>
            <person name="McLaren W.M."/>
            <person name="Ritchie G.R."/>
            <person name="Albracht D."/>
            <person name="Kremitzki M."/>
            <person name="Rock S."/>
            <person name="Kotkiewicz H."/>
            <person name="Kremitzki C."/>
            <person name="Wollam A."/>
            <person name="Trani L."/>
            <person name="Fulton L."/>
            <person name="Fulton R."/>
            <person name="Matthews L."/>
            <person name="Whitehead S."/>
            <person name="Chow W."/>
            <person name="Torrance J."/>
            <person name="Dunn M."/>
            <person name="Harden G."/>
            <person name="Threadgold G."/>
            <person name="Wood J."/>
            <person name="Collins J."/>
            <person name="Heath P."/>
            <person name="Griffiths G."/>
            <person name="Pelan S."/>
            <person name="Grafham D."/>
            <person name="Eichler E.E."/>
            <person name="Weinstock G."/>
            <person name="Mardis E.R."/>
            <person name="Wilson R.K."/>
            <person name="Howe K."/>
            <person name="Flicek P."/>
            <person name="Hubbard T."/>
        </authorList>
    </citation>
    <scope>NUCLEOTIDE SEQUENCE [LARGE SCALE GENOMIC DNA]</scope>
    <source>
        <strain evidence="1 3">C57BL/6J</strain>
    </source>
</reference>
<dbReference type="ExpressionAtlas" id="M0QWX2">
    <property type="expression patterns" value="baseline and differential"/>
</dbReference>
<name>M0QWX2_MOUSE</name>
<proteinExistence type="predicted"/>
<sequence length="65" mass="7035">MLASRALSLIGKRAISTSVCLRAHALRPRSRDGCLGLVFMCNVALSSRRLSTYLMLQVGTMPVLA</sequence>
<reference evidence="1" key="4">
    <citation type="submission" date="2025-09" db="UniProtKB">
        <authorList>
            <consortium name="Ensembl"/>
        </authorList>
    </citation>
    <scope>IDENTIFICATION</scope>
    <source>
        <strain evidence="1">C57BL/6J</strain>
    </source>
</reference>
<dbReference type="ProteomicsDB" id="306566"/>
<dbReference type="GeneTree" id="ENSGT00390000002407"/>
<dbReference type="Antibodypedia" id="1266">
    <property type="antibodies" value="953 antibodies from 45 providers"/>
</dbReference>
<dbReference type="PeptideAtlas" id="M0QWX2"/>
<dbReference type="AlphaFoldDB" id="M0QWX2"/>
<keyword evidence="3" id="KW-1185">Reference proteome</keyword>